<dbReference type="SUPFAM" id="SSF52833">
    <property type="entry name" value="Thioredoxin-like"/>
    <property type="match status" value="1"/>
</dbReference>
<dbReference type="InterPro" id="IPR008554">
    <property type="entry name" value="Glutaredoxin-like"/>
</dbReference>
<proteinExistence type="predicted"/>
<dbReference type="PANTHER" id="PTHR33558">
    <property type="entry name" value="GLUTAREDOXIN-LIKE PROTEIN C5ORF63 HOMOLOG"/>
    <property type="match status" value="1"/>
</dbReference>
<keyword evidence="2" id="KW-1185">Reference proteome</keyword>
<evidence type="ECO:0000313" key="1">
    <source>
        <dbReference type="EMBL" id="MEA5391529.1"/>
    </source>
</evidence>
<organism evidence="1 2">
    <name type="scientific">Cyanobium gracile UHCC 0139</name>
    <dbReference type="NCBI Taxonomy" id="3110308"/>
    <lineage>
        <taxon>Bacteria</taxon>
        <taxon>Bacillati</taxon>
        <taxon>Cyanobacteriota</taxon>
        <taxon>Cyanophyceae</taxon>
        <taxon>Synechococcales</taxon>
        <taxon>Prochlorococcaceae</taxon>
        <taxon>Cyanobium</taxon>
    </lineage>
</organism>
<dbReference type="EMBL" id="JAYGHX010000005">
    <property type="protein sequence ID" value="MEA5391529.1"/>
    <property type="molecule type" value="Genomic_DNA"/>
</dbReference>
<gene>
    <name evidence="1" type="ORF">VB738_09705</name>
</gene>
<dbReference type="Pfam" id="PF05768">
    <property type="entry name" value="Glrx-like"/>
    <property type="match status" value="1"/>
</dbReference>
<dbReference type="Proteomes" id="UP001304461">
    <property type="component" value="Unassembled WGS sequence"/>
</dbReference>
<sequence>MQELLLFSRQGCCLCEGLEEKLKALDPPQPLQVIDVDTDPALQGRYGLAVPVLAVAAGADGPLRELPRVSPRLAGAQLQAWLIKQGVR</sequence>
<comment type="caution">
    <text evidence="1">The sequence shown here is derived from an EMBL/GenBank/DDBJ whole genome shotgun (WGS) entry which is preliminary data.</text>
</comment>
<name>A0ABU5RUQ6_9CYAN</name>
<accession>A0ABU5RUQ6</accession>
<dbReference type="InterPro" id="IPR052565">
    <property type="entry name" value="Glutaredoxin-like_YDR286C"/>
</dbReference>
<reference evidence="1 2" key="1">
    <citation type="submission" date="2023-12" db="EMBL/GenBank/DDBJ databases">
        <title>Baltic Sea Cyanobacteria.</title>
        <authorList>
            <person name="Delbaje E."/>
            <person name="Fewer D.P."/>
            <person name="Shishido T.K."/>
        </authorList>
    </citation>
    <scope>NUCLEOTIDE SEQUENCE [LARGE SCALE GENOMIC DNA]</scope>
    <source>
        <strain evidence="1 2">UHCC 0139</strain>
    </source>
</reference>
<dbReference type="PANTHER" id="PTHR33558:SF1">
    <property type="entry name" value="GLUTAREDOXIN-LIKE PROTEIN C5ORF63 HOMOLOG"/>
    <property type="match status" value="1"/>
</dbReference>
<protein>
    <submittedName>
        <fullName evidence="1">Glutaredoxin family protein</fullName>
    </submittedName>
</protein>
<dbReference type="InterPro" id="IPR036249">
    <property type="entry name" value="Thioredoxin-like_sf"/>
</dbReference>
<dbReference type="RefSeq" id="WP_323305553.1">
    <property type="nucleotide sequence ID" value="NZ_JAYGHX010000005.1"/>
</dbReference>
<evidence type="ECO:0000313" key="2">
    <source>
        <dbReference type="Proteomes" id="UP001304461"/>
    </source>
</evidence>
<dbReference type="Gene3D" id="3.40.30.10">
    <property type="entry name" value="Glutaredoxin"/>
    <property type="match status" value="1"/>
</dbReference>